<dbReference type="PANTHER" id="PTHR10039">
    <property type="entry name" value="AMELOGENIN"/>
    <property type="match status" value="1"/>
</dbReference>
<evidence type="ECO:0000259" key="2">
    <source>
        <dbReference type="Pfam" id="PF24883"/>
    </source>
</evidence>
<dbReference type="OrthoDB" id="5418336at2759"/>
<reference evidence="3" key="1">
    <citation type="journal article" date="2020" name="Stud. Mycol.">
        <title>101 Dothideomycetes genomes: a test case for predicting lifestyles and emergence of pathogens.</title>
        <authorList>
            <person name="Haridas S."/>
            <person name="Albert R."/>
            <person name="Binder M."/>
            <person name="Bloem J."/>
            <person name="Labutti K."/>
            <person name="Salamov A."/>
            <person name="Andreopoulos B."/>
            <person name="Baker S."/>
            <person name="Barry K."/>
            <person name="Bills G."/>
            <person name="Bluhm B."/>
            <person name="Cannon C."/>
            <person name="Castanera R."/>
            <person name="Culley D."/>
            <person name="Daum C."/>
            <person name="Ezra D."/>
            <person name="Gonzalez J."/>
            <person name="Henrissat B."/>
            <person name="Kuo A."/>
            <person name="Liang C."/>
            <person name="Lipzen A."/>
            <person name="Lutzoni F."/>
            <person name="Magnuson J."/>
            <person name="Mondo S."/>
            <person name="Nolan M."/>
            <person name="Ohm R."/>
            <person name="Pangilinan J."/>
            <person name="Park H.-J."/>
            <person name="Ramirez L."/>
            <person name="Alfaro M."/>
            <person name="Sun H."/>
            <person name="Tritt A."/>
            <person name="Yoshinaga Y."/>
            <person name="Zwiers L.-H."/>
            <person name="Turgeon B."/>
            <person name="Goodwin S."/>
            <person name="Spatafora J."/>
            <person name="Crous P."/>
            <person name="Grigoriev I."/>
        </authorList>
    </citation>
    <scope>NUCLEOTIDE SEQUENCE</scope>
    <source>
        <strain evidence="3">CBS 627.86</strain>
    </source>
</reference>
<gene>
    <name evidence="3" type="ORF">BDV96DRAFT_650939</name>
</gene>
<dbReference type="PANTHER" id="PTHR10039:SF16">
    <property type="entry name" value="GPI INOSITOL-DEACYLASE"/>
    <property type="match status" value="1"/>
</dbReference>
<keyword evidence="4" id="KW-1185">Reference proteome</keyword>
<dbReference type="Proteomes" id="UP000799770">
    <property type="component" value="Unassembled WGS sequence"/>
</dbReference>
<feature type="domain" description="Nephrocystin 3-like N-terminal" evidence="2">
    <location>
        <begin position="79"/>
        <end position="124"/>
    </location>
</feature>
<evidence type="ECO:0000313" key="4">
    <source>
        <dbReference type="Proteomes" id="UP000799770"/>
    </source>
</evidence>
<accession>A0A6A5YT40</accession>
<keyword evidence="1" id="KW-0677">Repeat</keyword>
<dbReference type="AlphaFoldDB" id="A0A6A5YT40"/>
<sequence>MASRDGPSFSGNNTLGANLNQGPIHADGDINLGNVNNLGNKDGAKPYEECLKRLFRAIPDDPVDYKDSLVTRNGRRTPGTCGWLLSTTQYTKWASGSAELLWITGDAGKGKTMLSLFLIEHHEAIISQQAESQKLI</sequence>
<dbReference type="InterPro" id="IPR056884">
    <property type="entry name" value="NPHP3-like_N"/>
</dbReference>
<name>A0A6A5YT40_9PLEO</name>
<proteinExistence type="predicted"/>
<dbReference type="Pfam" id="PF24883">
    <property type="entry name" value="NPHP3_N"/>
    <property type="match status" value="1"/>
</dbReference>
<protein>
    <recommendedName>
        <fullName evidence="2">Nephrocystin 3-like N-terminal domain-containing protein</fullName>
    </recommendedName>
</protein>
<dbReference type="EMBL" id="ML977338">
    <property type="protein sequence ID" value="KAF2110292.1"/>
    <property type="molecule type" value="Genomic_DNA"/>
</dbReference>
<organism evidence="3 4">
    <name type="scientific">Lophiotrema nucula</name>
    <dbReference type="NCBI Taxonomy" id="690887"/>
    <lineage>
        <taxon>Eukaryota</taxon>
        <taxon>Fungi</taxon>
        <taxon>Dikarya</taxon>
        <taxon>Ascomycota</taxon>
        <taxon>Pezizomycotina</taxon>
        <taxon>Dothideomycetes</taxon>
        <taxon>Pleosporomycetidae</taxon>
        <taxon>Pleosporales</taxon>
        <taxon>Lophiotremataceae</taxon>
        <taxon>Lophiotrema</taxon>
    </lineage>
</organism>
<evidence type="ECO:0000256" key="1">
    <source>
        <dbReference type="ARBA" id="ARBA00022737"/>
    </source>
</evidence>
<evidence type="ECO:0000313" key="3">
    <source>
        <dbReference type="EMBL" id="KAF2110292.1"/>
    </source>
</evidence>